<evidence type="ECO:0000313" key="2">
    <source>
        <dbReference type="EMBL" id="AFI04558.1"/>
    </source>
</evidence>
<dbReference type="Pfam" id="PF13518">
    <property type="entry name" value="HTH_28"/>
    <property type="match status" value="1"/>
</dbReference>
<organism evidence="2 3">
    <name type="scientific">Helicobacter cetorum (strain ATCC BAA-429 / MIT 00-7128)</name>
    <dbReference type="NCBI Taxonomy" id="182217"/>
    <lineage>
        <taxon>Bacteria</taxon>
        <taxon>Pseudomonadati</taxon>
        <taxon>Campylobacterota</taxon>
        <taxon>Epsilonproteobacteria</taxon>
        <taxon>Campylobacterales</taxon>
        <taxon>Helicobacteraceae</taxon>
        <taxon>Helicobacter</taxon>
    </lineage>
</organism>
<dbReference type="AlphaFoldDB" id="I0ENN9"/>
<name>I0ENN9_HELC0</name>
<protein>
    <recommendedName>
        <fullName evidence="1">Insertion element IS150 protein InsJ-like helix-turn-helix domain-containing protein</fullName>
    </recommendedName>
</protein>
<keyword evidence="3" id="KW-1185">Reference proteome</keyword>
<dbReference type="Proteomes" id="UP000005010">
    <property type="component" value="Chromosome"/>
</dbReference>
<dbReference type="EMBL" id="CP003479">
    <property type="protein sequence ID" value="AFI04558.1"/>
    <property type="molecule type" value="Genomic_DNA"/>
</dbReference>
<accession>I0ENN9</accession>
<dbReference type="STRING" id="182217.HCW_06490"/>
<dbReference type="InterPro" id="IPR055247">
    <property type="entry name" value="InsJ-like_HTH"/>
</dbReference>
<feature type="domain" description="Insertion element IS150 protein InsJ-like helix-turn-helix" evidence="1">
    <location>
        <begin position="122"/>
        <end position="146"/>
    </location>
</feature>
<sequence>MFVLLENTLSTRMWLAPQEALFTSLIKPSETSLGASHRFLRGVSEEIELAPELSKEDEEKRLFILEHLGHVDITRNKQDPNSKKDCLEFIQQYNIPKPLIVTVLYNVKGIKPTKKEVSRQLQKLYVWEKRYQKGGIDALKDRRGRPLNS</sequence>
<dbReference type="PATRIC" id="fig|182217.3.peg.1371"/>
<dbReference type="KEGG" id="hce:HCW_06490"/>
<gene>
    <name evidence="2" type="ordered locus">HCW_06490</name>
</gene>
<dbReference type="HOGENOM" id="CLU_143415_0_0_7"/>
<proteinExistence type="predicted"/>
<evidence type="ECO:0000259" key="1">
    <source>
        <dbReference type="Pfam" id="PF13518"/>
    </source>
</evidence>
<reference evidence="3" key="1">
    <citation type="submission" date="2012-04" db="EMBL/GenBank/DDBJ databases">
        <title>Complete genome sequence of Helicobacter cetorum strain MIT 00-7128.</title>
        <authorList>
            <person name="Kersulyte D."/>
            <person name="Berg D.E."/>
        </authorList>
    </citation>
    <scope>NUCLEOTIDE SEQUENCE [LARGE SCALE GENOMIC DNA]</scope>
    <source>
        <strain evidence="3">MIT 00-7128</strain>
    </source>
</reference>
<evidence type="ECO:0000313" key="3">
    <source>
        <dbReference type="Proteomes" id="UP000005010"/>
    </source>
</evidence>